<dbReference type="GO" id="GO:0016747">
    <property type="term" value="F:acyltransferase activity, transferring groups other than amino-acyl groups"/>
    <property type="evidence" value="ECO:0007669"/>
    <property type="project" value="InterPro"/>
</dbReference>
<sequence>MQPSQGHGVAGEAARAVLAYARDTLALTRLRAIVVPDNARSIRLLQALGFAAQGRMRVAADAHEVALYARDLSASNERPGA</sequence>
<dbReference type="PROSITE" id="PS51186">
    <property type="entry name" value="GNAT"/>
    <property type="match status" value="1"/>
</dbReference>
<dbReference type="InterPro" id="IPR016181">
    <property type="entry name" value="Acyl_CoA_acyltransferase"/>
</dbReference>
<dbReference type="SUPFAM" id="SSF55729">
    <property type="entry name" value="Acyl-CoA N-acyltransferases (Nat)"/>
    <property type="match status" value="1"/>
</dbReference>
<dbReference type="PANTHER" id="PTHR43792">
    <property type="entry name" value="GNAT FAMILY, PUTATIVE (AFU_ORTHOLOGUE AFUA_3G00765)-RELATED-RELATED"/>
    <property type="match status" value="1"/>
</dbReference>
<evidence type="ECO:0000313" key="3">
    <source>
        <dbReference type="Proteomes" id="UP000093071"/>
    </source>
</evidence>
<reference evidence="3" key="1">
    <citation type="submission" date="2016-07" db="EMBL/GenBank/DDBJ databases">
        <authorList>
            <person name="Jaenicke Sebastian"/>
        </authorList>
    </citation>
    <scope>NUCLEOTIDE SEQUENCE [LARGE SCALE GENOMIC DNA]</scope>
</reference>
<evidence type="ECO:0000259" key="1">
    <source>
        <dbReference type="PROSITE" id="PS51186"/>
    </source>
</evidence>
<dbReference type="EMBL" id="LT604072">
    <property type="protein sequence ID" value="SCB06730.1"/>
    <property type="molecule type" value="Genomic_DNA"/>
</dbReference>
<dbReference type="InterPro" id="IPR051531">
    <property type="entry name" value="N-acetyltransferase"/>
</dbReference>
<dbReference type="Gene3D" id="3.40.630.30">
    <property type="match status" value="1"/>
</dbReference>
<feature type="domain" description="N-acetyltransferase" evidence="1">
    <location>
        <begin position="1"/>
        <end position="73"/>
    </location>
</feature>
<accession>A0A1C3TU77</accession>
<proteinExistence type="predicted"/>
<dbReference type="PANTHER" id="PTHR43792:SF1">
    <property type="entry name" value="N-ACETYLTRANSFERASE DOMAIN-CONTAINING PROTEIN"/>
    <property type="match status" value="1"/>
</dbReference>
<name>A0A1C3TU77_XANCT</name>
<evidence type="ECO:0000313" key="2">
    <source>
        <dbReference type="EMBL" id="SCB06730.1"/>
    </source>
</evidence>
<dbReference type="InterPro" id="IPR000182">
    <property type="entry name" value="GNAT_dom"/>
</dbReference>
<organism evidence="2 3">
    <name type="scientific">Xanthomonas translucens pv. translucens DSM 18974</name>
    <dbReference type="NCBI Taxonomy" id="1261556"/>
    <lineage>
        <taxon>Bacteria</taxon>
        <taxon>Pseudomonadati</taxon>
        <taxon>Pseudomonadota</taxon>
        <taxon>Gammaproteobacteria</taxon>
        <taxon>Lysobacterales</taxon>
        <taxon>Lysobacteraceae</taxon>
        <taxon>Xanthomonas</taxon>
        <taxon>Xanthomonas translucens group</taxon>
    </lineage>
</organism>
<dbReference type="Proteomes" id="UP000093071">
    <property type="component" value="Chromosome I"/>
</dbReference>
<gene>
    <name evidence="2" type="ORF">BN444_01652</name>
</gene>
<dbReference type="AlphaFoldDB" id="A0A1C3TU77"/>
<dbReference type="PATRIC" id="fig|1261556.5.peg.4253"/>
<dbReference type="Pfam" id="PF13302">
    <property type="entry name" value="Acetyltransf_3"/>
    <property type="match status" value="1"/>
</dbReference>
<protein>
    <recommendedName>
        <fullName evidence="1">N-acetyltransferase domain-containing protein</fullName>
    </recommendedName>
</protein>